<sequence length="141" mass="15805">MSFPVYRTNTPAVVGEFFDNEVILVNMSMGHYYSLRDTAATIWQGLDAGLSTEALVQRLVDSYTVEAAEAEAAVLTFLEQLVRQHLVVLTDQPLATKSLDTPSARRPYTHPLLETYTDMQDLLALDPIHDVDPQQGWPIQK</sequence>
<protein>
    <submittedName>
        <fullName evidence="1">PqqD family peptide modification chaperone</fullName>
    </submittedName>
</protein>
<dbReference type="InterPro" id="IPR008792">
    <property type="entry name" value="PQQD"/>
</dbReference>
<evidence type="ECO:0000313" key="2">
    <source>
        <dbReference type="Proteomes" id="UP000488299"/>
    </source>
</evidence>
<dbReference type="EMBL" id="WELI01000001">
    <property type="protein sequence ID" value="KAB7732669.1"/>
    <property type="molecule type" value="Genomic_DNA"/>
</dbReference>
<dbReference type="AlphaFoldDB" id="A0A7J5U4A2"/>
<dbReference type="InterPro" id="IPR041881">
    <property type="entry name" value="PqqD_sf"/>
</dbReference>
<proteinExistence type="predicted"/>
<organism evidence="1 2">
    <name type="scientific">Rudanella paleaurantiibacter</name>
    <dbReference type="NCBI Taxonomy" id="2614655"/>
    <lineage>
        <taxon>Bacteria</taxon>
        <taxon>Pseudomonadati</taxon>
        <taxon>Bacteroidota</taxon>
        <taxon>Cytophagia</taxon>
        <taxon>Cytophagales</taxon>
        <taxon>Cytophagaceae</taxon>
        <taxon>Rudanella</taxon>
    </lineage>
</organism>
<gene>
    <name evidence="1" type="ORF">F5984_01590</name>
</gene>
<dbReference type="RefSeq" id="WP_152122172.1">
    <property type="nucleotide sequence ID" value="NZ_WELI01000001.1"/>
</dbReference>
<dbReference type="Proteomes" id="UP000488299">
    <property type="component" value="Unassembled WGS sequence"/>
</dbReference>
<dbReference type="Pfam" id="PF05402">
    <property type="entry name" value="PqqD"/>
    <property type="match status" value="1"/>
</dbReference>
<reference evidence="1 2" key="1">
    <citation type="submission" date="2019-10" db="EMBL/GenBank/DDBJ databases">
        <title>Rudanella paleaurantiibacter sp. nov., isolated from sludge.</title>
        <authorList>
            <person name="Xu S.Q."/>
        </authorList>
    </citation>
    <scope>NUCLEOTIDE SEQUENCE [LARGE SCALE GENOMIC DNA]</scope>
    <source>
        <strain evidence="1 2">HX-22-17</strain>
    </source>
</reference>
<comment type="caution">
    <text evidence="1">The sequence shown here is derived from an EMBL/GenBank/DDBJ whole genome shotgun (WGS) entry which is preliminary data.</text>
</comment>
<dbReference type="Gene3D" id="1.10.10.1150">
    <property type="entry name" value="Coenzyme PQQ synthesis protein D (PqqD)"/>
    <property type="match status" value="1"/>
</dbReference>
<name>A0A7J5U4A2_9BACT</name>
<keyword evidence="2" id="KW-1185">Reference proteome</keyword>
<evidence type="ECO:0000313" key="1">
    <source>
        <dbReference type="EMBL" id="KAB7732669.1"/>
    </source>
</evidence>
<accession>A0A7J5U4A2</accession>